<proteinExistence type="predicted"/>
<protein>
    <submittedName>
        <fullName evidence="2">Uncharacterized protein</fullName>
    </submittedName>
</protein>
<evidence type="ECO:0000256" key="1">
    <source>
        <dbReference type="SAM" id="Phobius"/>
    </source>
</evidence>
<dbReference type="EMBL" id="SGJD01003754">
    <property type="protein sequence ID" value="KAB0392558.1"/>
    <property type="molecule type" value="Genomic_DNA"/>
</dbReference>
<accession>A0A643BY21</accession>
<keyword evidence="1" id="KW-1133">Transmembrane helix</keyword>
<evidence type="ECO:0000313" key="2">
    <source>
        <dbReference type="EMBL" id="KAB0392558.1"/>
    </source>
</evidence>
<name>A0A643BY21_BALPH</name>
<sequence>MLNLHDWDKRWGLVSRATTVDTATMAVVLGEAAKACMVGLVVGGESHAMKFLFLFLAILLTMEPVVSVTDCWLNGQCRLVCKSDEDSITRCSNRKWCCSLSRYLTIVPMTIDRMLPWTTPRANEQMQERILDQEWIEEHVWEAKRLKDTAATWRHLSVMKPYLMTIFILSILVHKTSDWLM</sequence>
<dbReference type="AlphaFoldDB" id="A0A643BY21"/>
<dbReference type="OrthoDB" id="9624411at2759"/>
<feature type="transmembrane region" description="Helical" evidence="1">
    <location>
        <begin position="153"/>
        <end position="173"/>
    </location>
</feature>
<keyword evidence="3" id="KW-1185">Reference proteome</keyword>
<keyword evidence="1" id="KW-0472">Membrane</keyword>
<evidence type="ECO:0000313" key="3">
    <source>
        <dbReference type="Proteomes" id="UP000437017"/>
    </source>
</evidence>
<keyword evidence="1" id="KW-0812">Transmembrane</keyword>
<organism evidence="2 3">
    <name type="scientific">Balaenoptera physalus</name>
    <name type="common">Fin whale</name>
    <name type="synonym">Balaena physalus</name>
    <dbReference type="NCBI Taxonomy" id="9770"/>
    <lineage>
        <taxon>Eukaryota</taxon>
        <taxon>Metazoa</taxon>
        <taxon>Chordata</taxon>
        <taxon>Craniata</taxon>
        <taxon>Vertebrata</taxon>
        <taxon>Euteleostomi</taxon>
        <taxon>Mammalia</taxon>
        <taxon>Eutheria</taxon>
        <taxon>Laurasiatheria</taxon>
        <taxon>Artiodactyla</taxon>
        <taxon>Whippomorpha</taxon>
        <taxon>Cetacea</taxon>
        <taxon>Mysticeti</taxon>
        <taxon>Balaenopteridae</taxon>
        <taxon>Balaenoptera</taxon>
    </lineage>
</organism>
<comment type="caution">
    <text evidence="2">The sequence shown here is derived from an EMBL/GenBank/DDBJ whole genome shotgun (WGS) entry which is preliminary data.</text>
</comment>
<gene>
    <name evidence="2" type="ORF">E2I00_009143</name>
</gene>
<dbReference type="Proteomes" id="UP000437017">
    <property type="component" value="Unassembled WGS sequence"/>
</dbReference>
<reference evidence="2 3" key="1">
    <citation type="journal article" date="2019" name="PLoS ONE">
        <title>Genomic analyses reveal an absence of contemporary introgressive admixture between fin whales and blue whales, despite known hybrids.</title>
        <authorList>
            <person name="Westbury M.V."/>
            <person name="Petersen B."/>
            <person name="Lorenzen E.D."/>
        </authorList>
    </citation>
    <scope>NUCLEOTIDE SEQUENCE [LARGE SCALE GENOMIC DNA]</scope>
    <source>
        <strain evidence="2">FinWhale-01</strain>
    </source>
</reference>
<feature type="transmembrane region" description="Helical" evidence="1">
    <location>
        <begin position="51"/>
        <end position="73"/>
    </location>
</feature>